<gene>
    <name evidence="1" type="ORF">FPS98_18565</name>
</gene>
<accession>A0A517IAF0</accession>
<reference evidence="1 2" key="1">
    <citation type="submission" date="2019-07" db="EMBL/GenBank/DDBJ databases">
        <title>Characterization of Brevibacillus brevis HK544, as a potential biocontrol agent.</title>
        <authorList>
            <person name="Kim H."/>
        </authorList>
    </citation>
    <scope>NUCLEOTIDE SEQUENCE [LARGE SCALE GENOMIC DNA]</scope>
    <source>
        <strain evidence="1 2">HK544</strain>
    </source>
</reference>
<protein>
    <submittedName>
        <fullName evidence="1">Uncharacterized protein</fullName>
    </submittedName>
</protein>
<sequence length="93" mass="10145">MSKHVPNVITDDVRVSWPEFPDIPEELREGIQKLADDIADKYEGFDFDDCTKVVVAGCMSASAPYTMGTLDTLIAAGAAIPAARIACRRIFPE</sequence>
<name>A0A517IAF0_BREBE</name>
<proteinExistence type="predicted"/>
<dbReference type="AlphaFoldDB" id="A0A517IAF0"/>
<organism evidence="1 2">
    <name type="scientific">Brevibacillus brevis</name>
    <name type="common">Bacillus brevis</name>
    <dbReference type="NCBI Taxonomy" id="1393"/>
    <lineage>
        <taxon>Bacteria</taxon>
        <taxon>Bacillati</taxon>
        <taxon>Bacillota</taxon>
        <taxon>Bacilli</taxon>
        <taxon>Bacillales</taxon>
        <taxon>Paenibacillaceae</taxon>
        <taxon>Brevibacillus</taxon>
    </lineage>
</organism>
<dbReference type="Proteomes" id="UP000317713">
    <property type="component" value="Chromosome"/>
</dbReference>
<evidence type="ECO:0000313" key="2">
    <source>
        <dbReference type="Proteomes" id="UP000317713"/>
    </source>
</evidence>
<evidence type="ECO:0000313" key="1">
    <source>
        <dbReference type="EMBL" id="QDS35858.1"/>
    </source>
</evidence>
<dbReference type="EMBL" id="CP042161">
    <property type="protein sequence ID" value="QDS35858.1"/>
    <property type="molecule type" value="Genomic_DNA"/>
</dbReference>
<dbReference type="RefSeq" id="WP_144617473.1">
    <property type="nucleotide sequence ID" value="NZ_CP042161.1"/>
</dbReference>